<gene>
    <name evidence="1" type="ORF">K443DRAFT_70437</name>
</gene>
<feature type="non-terminal residue" evidence="1">
    <location>
        <position position="58"/>
    </location>
</feature>
<reference evidence="1 2" key="1">
    <citation type="submission" date="2014-04" db="EMBL/GenBank/DDBJ databases">
        <authorList>
            <consortium name="DOE Joint Genome Institute"/>
            <person name="Kuo A."/>
            <person name="Kohler A."/>
            <person name="Nagy L.G."/>
            <person name="Floudas D."/>
            <person name="Copeland A."/>
            <person name="Barry K.W."/>
            <person name="Cichocki N."/>
            <person name="Veneault-Fourrey C."/>
            <person name="LaButti K."/>
            <person name="Lindquist E.A."/>
            <person name="Lipzen A."/>
            <person name="Lundell T."/>
            <person name="Morin E."/>
            <person name="Murat C."/>
            <person name="Sun H."/>
            <person name="Tunlid A."/>
            <person name="Henrissat B."/>
            <person name="Grigoriev I.V."/>
            <person name="Hibbett D.S."/>
            <person name="Martin F."/>
            <person name="Nordberg H.P."/>
            <person name="Cantor M.N."/>
            <person name="Hua S.X."/>
        </authorList>
    </citation>
    <scope>NUCLEOTIDE SEQUENCE [LARGE SCALE GENOMIC DNA]</scope>
    <source>
        <strain evidence="1 2">LaAM-08-1</strain>
    </source>
</reference>
<sequence length="58" mass="6578">DLDLHQLPLCSSFPGKLSVLCFNNACIHREEEILELSVHVEYILSYSPDLNSIKEAFS</sequence>
<reference evidence="2" key="2">
    <citation type="submission" date="2015-01" db="EMBL/GenBank/DDBJ databases">
        <title>Evolutionary Origins and Diversification of the Mycorrhizal Mutualists.</title>
        <authorList>
            <consortium name="DOE Joint Genome Institute"/>
            <consortium name="Mycorrhizal Genomics Consortium"/>
            <person name="Kohler A."/>
            <person name="Kuo A."/>
            <person name="Nagy L.G."/>
            <person name="Floudas D."/>
            <person name="Copeland A."/>
            <person name="Barry K.W."/>
            <person name="Cichocki N."/>
            <person name="Veneault-Fourrey C."/>
            <person name="LaButti K."/>
            <person name="Lindquist E.A."/>
            <person name="Lipzen A."/>
            <person name="Lundell T."/>
            <person name="Morin E."/>
            <person name="Murat C."/>
            <person name="Riley R."/>
            <person name="Ohm R."/>
            <person name="Sun H."/>
            <person name="Tunlid A."/>
            <person name="Henrissat B."/>
            <person name="Grigoriev I.V."/>
            <person name="Hibbett D.S."/>
            <person name="Martin F."/>
        </authorList>
    </citation>
    <scope>NUCLEOTIDE SEQUENCE [LARGE SCALE GENOMIC DNA]</scope>
    <source>
        <strain evidence="2">LaAM-08-1</strain>
    </source>
</reference>
<name>A0A0C9WNX9_9AGAR</name>
<proteinExistence type="predicted"/>
<evidence type="ECO:0000313" key="1">
    <source>
        <dbReference type="EMBL" id="KIJ99454.1"/>
    </source>
</evidence>
<dbReference type="EMBL" id="KN838647">
    <property type="protein sequence ID" value="KIJ99454.1"/>
    <property type="molecule type" value="Genomic_DNA"/>
</dbReference>
<keyword evidence="2" id="KW-1185">Reference proteome</keyword>
<dbReference type="HOGENOM" id="CLU_2984513_0_0_1"/>
<feature type="non-terminal residue" evidence="1">
    <location>
        <position position="1"/>
    </location>
</feature>
<protein>
    <recommendedName>
        <fullName evidence="3">Tc1-like transposase DDE domain-containing protein</fullName>
    </recommendedName>
</protein>
<evidence type="ECO:0008006" key="3">
    <source>
        <dbReference type="Google" id="ProtNLM"/>
    </source>
</evidence>
<organism evidence="1 2">
    <name type="scientific">Laccaria amethystina LaAM-08-1</name>
    <dbReference type="NCBI Taxonomy" id="1095629"/>
    <lineage>
        <taxon>Eukaryota</taxon>
        <taxon>Fungi</taxon>
        <taxon>Dikarya</taxon>
        <taxon>Basidiomycota</taxon>
        <taxon>Agaricomycotina</taxon>
        <taxon>Agaricomycetes</taxon>
        <taxon>Agaricomycetidae</taxon>
        <taxon>Agaricales</taxon>
        <taxon>Agaricineae</taxon>
        <taxon>Hydnangiaceae</taxon>
        <taxon>Laccaria</taxon>
    </lineage>
</organism>
<dbReference type="Proteomes" id="UP000054477">
    <property type="component" value="Unassembled WGS sequence"/>
</dbReference>
<dbReference type="AlphaFoldDB" id="A0A0C9WNX9"/>
<dbReference type="OrthoDB" id="2142724at2759"/>
<evidence type="ECO:0000313" key="2">
    <source>
        <dbReference type="Proteomes" id="UP000054477"/>
    </source>
</evidence>
<accession>A0A0C9WNX9</accession>